<evidence type="ECO:0000256" key="1">
    <source>
        <dbReference type="SAM" id="Phobius"/>
    </source>
</evidence>
<evidence type="ECO:0008006" key="5">
    <source>
        <dbReference type="Google" id="ProtNLM"/>
    </source>
</evidence>
<gene>
    <name evidence="3" type="ORF">RM552_09625</name>
</gene>
<evidence type="ECO:0000313" key="4">
    <source>
        <dbReference type="Proteomes" id="UP001253545"/>
    </source>
</evidence>
<proteinExistence type="predicted"/>
<keyword evidence="1" id="KW-0812">Transmembrane</keyword>
<dbReference type="EMBL" id="JAVRHX010000002">
    <property type="protein sequence ID" value="MDT0595101.1"/>
    <property type="molecule type" value="Genomic_DNA"/>
</dbReference>
<evidence type="ECO:0000313" key="3">
    <source>
        <dbReference type="EMBL" id="MDT0595101.1"/>
    </source>
</evidence>
<protein>
    <recommendedName>
        <fullName evidence="5">PEP-CTERM sorting domain-containing protein</fullName>
    </recommendedName>
</protein>
<feature type="chain" id="PRO_5045411436" description="PEP-CTERM sorting domain-containing protein" evidence="2">
    <location>
        <begin position="25"/>
        <end position="271"/>
    </location>
</feature>
<accession>A0ABU2ZRS5</accession>
<organism evidence="3 4">
    <name type="scientific">Glaciecola petra</name>
    <dbReference type="NCBI Taxonomy" id="3075602"/>
    <lineage>
        <taxon>Bacteria</taxon>
        <taxon>Pseudomonadati</taxon>
        <taxon>Pseudomonadota</taxon>
        <taxon>Gammaproteobacteria</taxon>
        <taxon>Alteromonadales</taxon>
        <taxon>Alteromonadaceae</taxon>
        <taxon>Glaciecola</taxon>
    </lineage>
</organism>
<dbReference type="RefSeq" id="WP_311368618.1">
    <property type="nucleotide sequence ID" value="NZ_JAVRHX010000002.1"/>
</dbReference>
<keyword evidence="2" id="KW-0732">Signal</keyword>
<keyword evidence="1" id="KW-0472">Membrane</keyword>
<evidence type="ECO:0000256" key="2">
    <source>
        <dbReference type="SAM" id="SignalP"/>
    </source>
</evidence>
<dbReference type="Proteomes" id="UP001253545">
    <property type="component" value="Unassembled WGS sequence"/>
</dbReference>
<comment type="caution">
    <text evidence="3">The sequence shown here is derived from an EMBL/GenBank/DDBJ whole genome shotgun (WGS) entry which is preliminary data.</text>
</comment>
<keyword evidence="1" id="KW-1133">Transmembrane helix</keyword>
<sequence length="271" mass="29377">MKKFSTIMSVTFVCMLFFSAMSDARLIVRGGATVDIGSGETKPMSLVPLDRPQFFDGTMVEIPDGMIEDENIVDSLGLGPNNQKYAPIPYENRASEDVPVADRCDPSVCEFSFDINDPFQLQGFGTAFGVDKGVITSYEWSVFELSGSNGSTGNKIASFDATSVLEQANGIFDVFLDVAFPVSLTPGAYQLALSTTFLAPSGQEFAVASQSLGVEINGVIYDVADWAVLGQQFEFETQRYNLTITQNAVNAPSILILSSIMMVLVCARRRT</sequence>
<name>A0ABU2ZRS5_9ALTE</name>
<feature type="signal peptide" evidence="2">
    <location>
        <begin position="1"/>
        <end position="24"/>
    </location>
</feature>
<reference evidence="3 4" key="1">
    <citation type="submission" date="2023-09" db="EMBL/GenBank/DDBJ databases">
        <authorList>
            <person name="Rey-Velasco X."/>
        </authorList>
    </citation>
    <scope>NUCLEOTIDE SEQUENCE [LARGE SCALE GENOMIC DNA]</scope>
    <source>
        <strain evidence="3 4">P117</strain>
    </source>
</reference>
<keyword evidence="4" id="KW-1185">Reference proteome</keyword>
<feature type="transmembrane region" description="Helical" evidence="1">
    <location>
        <begin position="248"/>
        <end position="267"/>
    </location>
</feature>